<reference evidence="1" key="1">
    <citation type="submission" date="2022-05" db="EMBL/GenBank/DDBJ databases">
        <title>The Musa troglodytarum L. genome provides insights into the mechanism of non-climacteric behaviour and enrichment of carotenoids.</title>
        <authorList>
            <person name="Wang J."/>
        </authorList>
    </citation>
    <scope>NUCLEOTIDE SEQUENCE</scope>
    <source>
        <tissue evidence="1">Leaf</tissue>
    </source>
</reference>
<sequence>TNPRATACFPRRVSNLPFLRGTDRPFPPIRSCRQQLRRNSISAVASFLYTDLDRWLPHRKSINDGTPLPCHHCIALVCVVTRLLSHLLIVDRRCTQILWHPFFVDFVFELDDLFSIGKGDGHLVLHGHVTIDFGKRDKFLKEEVPLTGYLIVDYFPYRTTSVGLLVAEASTFAIILQLLAGQVFLEDHLNVSLPLLGFSQISTLVRSYDSVYWLKLIPIIMLST</sequence>
<proteinExistence type="predicted"/>
<feature type="non-terminal residue" evidence="1">
    <location>
        <position position="1"/>
    </location>
</feature>
<dbReference type="Proteomes" id="UP001055439">
    <property type="component" value="Chromosome 2"/>
</dbReference>
<gene>
    <name evidence="1" type="ORF">MUK42_33008</name>
</gene>
<accession>A0A9E7F2H1</accession>
<dbReference type="AlphaFoldDB" id="A0A9E7F2H1"/>
<evidence type="ECO:0000313" key="2">
    <source>
        <dbReference type="Proteomes" id="UP001055439"/>
    </source>
</evidence>
<protein>
    <submittedName>
        <fullName evidence="1">Uncharacterized protein</fullName>
    </submittedName>
</protein>
<keyword evidence="2" id="KW-1185">Reference proteome</keyword>
<name>A0A9E7F2H1_9LILI</name>
<evidence type="ECO:0000313" key="1">
    <source>
        <dbReference type="EMBL" id="URD88585.1"/>
    </source>
</evidence>
<dbReference type="EMBL" id="CP097504">
    <property type="protein sequence ID" value="URD88585.1"/>
    <property type="molecule type" value="Genomic_DNA"/>
</dbReference>
<organism evidence="1 2">
    <name type="scientific">Musa troglodytarum</name>
    <name type="common">fe'i banana</name>
    <dbReference type="NCBI Taxonomy" id="320322"/>
    <lineage>
        <taxon>Eukaryota</taxon>
        <taxon>Viridiplantae</taxon>
        <taxon>Streptophyta</taxon>
        <taxon>Embryophyta</taxon>
        <taxon>Tracheophyta</taxon>
        <taxon>Spermatophyta</taxon>
        <taxon>Magnoliopsida</taxon>
        <taxon>Liliopsida</taxon>
        <taxon>Zingiberales</taxon>
        <taxon>Musaceae</taxon>
        <taxon>Musa</taxon>
    </lineage>
</organism>